<keyword evidence="1" id="KW-0732">Signal</keyword>
<proteinExistence type="predicted"/>
<name>A0A7W4TIV1_KINRA</name>
<dbReference type="EMBL" id="JACHVY010000001">
    <property type="protein sequence ID" value="MBB2899729.1"/>
    <property type="molecule type" value="Genomic_DNA"/>
</dbReference>
<organism evidence="2 3">
    <name type="scientific">Kineococcus radiotolerans</name>
    <dbReference type="NCBI Taxonomy" id="131568"/>
    <lineage>
        <taxon>Bacteria</taxon>
        <taxon>Bacillati</taxon>
        <taxon>Actinomycetota</taxon>
        <taxon>Actinomycetes</taxon>
        <taxon>Kineosporiales</taxon>
        <taxon>Kineosporiaceae</taxon>
        <taxon>Kineococcus</taxon>
    </lineage>
</organism>
<dbReference type="Proteomes" id="UP000533269">
    <property type="component" value="Unassembled WGS sequence"/>
</dbReference>
<evidence type="ECO:0000256" key="1">
    <source>
        <dbReference type="SAM" id="SignalP"/>
    </source>
</evidence>
<dbReference type="PROSITE" id="PS51257">
    <property type="entry name" value="PROKAR_LIPOPROTEIN"/>
    <property type="match status" value="1"/>
</dbReference>
<feature type="signal peptide" evidence="1">
    <location>
        <begin position="1"/>
        <end position="22"/>
    </location>
</feature>
<protein>
    <submittedName>
        <fullName evidence="2">Uncharacterized protein</fullName>
    </submittedName>
</protein>
<evidence type="ECO:0000313" key="3">
    <source>
        <dbReference type="Proteomes" id="UP000533269"/>
    </source>
</evidence>
<evidence type="ECO:0000313" key="2">
    <source>
        <dbReference type="EMBL" id="MBB2899729.1"/>
    </source>
</evidence>
<feature type="chain" id="PRO_5030993869" evidence="1">
    <location>
        <begin position="23"/>
        <end position="41"/>
    </location>
</feature>
<comment type="caution">
    <text evidence="2">The sequence shown here is derived from an EMBL/GenBank/DDBJ whole genome shotgun (WGS) entry which is preliminary data.</text>
</comment>
<dbReference type="AlphaFoldDB" id="A0A7W4TIV1"/>
<accession>A0A7W4TIV1</accession>
<reference evidence="2 3" key="1">
    <citation type="submission" date="2020-08" db="EMBL/GenBank/DDBJ databases">
        <title>The Agave Microbiome: Exploring the role of microbial communities in plant adaptations to desert environments.</title>
        <authorList>
            <person name="Partida-Martinez L.P."/>
        </authorList>
    </citation>
    <scope>NUCLEOTIDE SEQUENCE [LARGE SCALE GENOMIC DNA]</scope>
    <source>
        <strain evidence="2 3">AS2.23</strain>
    </source>
</reference>
<dbReference type="RefSeq" id="WP_260149325.1">
    <property type="nucleotide sequence ID" value="NZ_JACHVY010000001.1"/>
</dbReference>
<reference evidence="2 3" key="2">
    <citation type="submission" date="2020-08" db="EMBL/GenBank/DDBJ databases">
        <authorList>
            <person name="Partida-Martinez L."/>
            <person name="Huntemann M."/>
            <person name="Clum A."/>
            <person name="Wang J."/>
            <person name="Palaniappan K."/>
            <person name="Ritter S."/>
            <person name="Chen I.-M."/>
            <person name="Stamatis D."/>
            <person name="Reddy T."/>
            <person name="O'Malley R."/>
            <person name="Daum C."/>
            <person name="Shapiro N."/>
            <person name="Ivanova N."/>
            <person name="Kyrpides N."/>
            <person name="Woyke T."/>
        </authorList>
    </citation>
    <scope>NUCLEOTIDE SEQUENCE [LARGE SCALE GENOMIC DNA]</scope>
    <source>
        <strain evidence="2 3">AS2.23</strain>
    </source>
</reference>
<gene>
    <name evidence="2" type="ORF">FHR75_000517</name>
</gene>
<sequence length="41" mass="4038">MRFALALAGLGAVACLVAAVPAAEVTSHVSTTREVVTAVSP</sequence>